<evidence type="ECO:0000256" key="6">
    <source>
        <dbReference type="ARBA" id="ARBA00023136"/>
    </source>
</evidence>
<gene>
    <name evidence="9" type="ORF">GGG17_08000</name>
</gene>
<name>A0A6I3ID42_9MICO</name>
<comment type="subcellular location">
    <subcellularLocation>
        <location evidence="1 7">Cell membrane</location>
        <topology evidence="1 7">Multi-pass membrane protein</topology>
    </subcellularLocation>
</comment>
<proteinExistence type="inferred from homology"/>
<keyword evidence="6 7" id="KW-0472">Membrane</keyword>
<evidence type="ECO:0000256" key="2">
    <source>
        <dbReference type="ARBA" id="ARBA00010792"/>
    </source>
</evidence>
<evidence type="ECO:0000256" key="3">
    <source>
        <dbReference type="ARBA" id="ARBA00022475"/>
    </source>
</evidence>
<dbReference type="InterPro" id="IPR032818">
    <property type="entry name" value="DedA-like"/>
</dbReference>
<accession>A0A6I3ID42</accession>
<organism evidence="9 10">
    <name type="scientific">Arsenicicoccus cauae</name>
    <dbReference type="NCBI Taxonomy" id="2663847"/>
    <lineage>
        <taxon>Bacteria</taxon>
        <taxon>Bacillati</taxon>
        <taxon>Actinomycetota</taxon>
        <taxon>Actinomycetes</taxon>
        <taxon>Micrococcales</taxon>
        <taxon>Intrasporangiaceae</taxon>
        <taxon>Arsenicicoccus</taxon>
    </lineage>
</organism>
<feature type="transmembrane region" description="Helical" evidence="7">
    <location>
        <begin position="174"/>
        <end position="194"/>
    </location>
</feature>
<keyword evidence="5 7" id="KW-1133">Transmembrane helix</keyword>
<sequence length="220" mass="23652">MSLDQLLLSIPPLAVYLVVALVVMVESMGVPLPGEVTLVAAAILSSRHQLDVSHLWVAVAGTAGAVVGDSIGYGVGHHVGRRLLVWLRHRFSRHFGAKEIAYAEAVFTRHGVWAVFFGRFVALLRIFAGPLSGVLRLPYHRFLPANALGGATWAFATTYGIYVLGTVAEQWLKAFAWAGLAAFVVGSLLASTLLGRRVRRAVDHFAEHHPKAVAAVEAEG</sequence>
<evidence type="ECO:0000313" key="10">
    <source>
        <dbReference type="Proteomes" id="UP000431092"/>
    </source>
</evidence>
<dbReference type="PANTHER" id="PTHR30353">
    <property type="entry name" value="INNER MEMBRANE PROTEIN DEDA-RELATED"/>
    <property type="match status" value="1"/>
</dbReference>
<dbReference type="RefSeq" id="WP_311966520.1">
    <property type="nucleotide sequence ID" value="NZ_WLVL01000028.1"/>
</dbReference>
<keyword evidence="10" id="KW-1185">Reference proteome</keyword>
<dbReference type="InterPro" id="IPR032816">
    <property type="entry name" value="VTT_dom"/>
</dbReference>
<feature type="domain" description="VTT" evidence="8">
    <location>
        <begin position="32"/>
        <end position="162"/>
    </location>
</feature>
<evidence type="ECO:0000256" key="4">
    <source>
        <dbReference type="ARBA" id="ARBA00022692"/>
    </source>
</evidence>
<keyword evidence="4 7" id="KW-0812">Transmembrane</keyword>
<comment type="similarity">
    <text evidence="2 7">Belongs to the DedA family.</text>
</comment>
<evidence type="ECO:0000259" key="8">
    <source>
        <dbReference type="Pfam" id="PF09335"/>
    </source>
</evidence>
<dbReference type="Proteomes" id="UP000431092">
    <property type="component" value="Unassembled WGS sequence"/>
</dbReference>
<dbReference type="Pfam" id="PF09335">
    <property type="entry name" value="VTT_dom"/>
    <property type="match status" value="1"/>
</dbReference>
<comment type="caution">
    <text evidence="9">The sequence shown here is derived from an EMBL/GenBank/DDBJ whole genome shotgun (WGS) entry which is preliminary data.</text>
</comment>
<evidence type="ECO:0000256" key="7">
    <source>
        <dbReference type="RuleBase" id="RU367016"/>
    </source>
</evidence>
<keyword evidence="3 7" id="KW-1003">Cell membrane</keyword>
<feature type="transmembrane region" description="Helical" evidence="7">
    <location>
        <begin position="112"/>
        <end position="135"/>
    </location>
</feature>
<dbReference type="PANTHER" id="PTHR30353:SF15">
    <property type="entry name" value="INNER MEMBRANE PROTEIN YABI"/>
    <property type="match status" value="1"/>
</dbReference>
<feature type="transmembrane region" description="Helical" evidence="7">
    <location>
        <begin position="147"/>
        <end position="168"/>
    </location>
</feature>
<evidence type="ECO:0000256" key="5">
    <source>
        <dbReference type="ARBA" id="ARBA00022989"/>
    </source>
</evidence>
<protein>
    <submittedName>
        <fullName evidence="9">DedA family protein</fullName>
    </submittedName>
</protein>
<evidence type="ECO:0000313" key="9">
    <source>
        <dbReference type="EMBL" id="MTB71912.1"/>
    </source>
</evidence>
<reference evidence="9 10" key="1">
    <citation type="submission" date="2019-11" db="EMBL/GenBank/DDBJ databases">
        <title>Whole genome sequencing identifies a novel species of the genus Arsenicicoccus isolated from human blood.</title>
        <authorList>
            <person name="Jeong J.H."/>
            <person name="Kweon O.J."/>
            <person name="Kim H.R."/>
            <person name="Kim T.-H."/>
            <person name="Ha S.-M."/>
            <person name="Lee M.-K."/>
        </authorList>
    </citation>
    <scope>NUCLEOTIDE SEQUENCE [LARGE SCALE GENOMIC DNA]</scope>
    <source>
        <strain evidence="9 10">MKL-02</strain>
    </source>
</reference>
<dbReference type="AlphaFoldDB" id="A0A6I3ID42"/>
<evidence type="ECO:0000256" key="1">
    <source>
        <dbReference type="ARBA" id="ARBA00004651"/>
    </source>
</evidence>
<dbReference type="EMBL" id="WLVL01000028">
    <property type="protein sequence ID" value="MTB71912.1"/>
    <property type="molecule type" value="Genomic_DNA"/>
</dbReference>
<feature type="transmembrane region" description="Helical" evidence="7">
    <location>
        <begin position="6"/>
        <end position="25"/>
    </location>
</feature>
<dbReference type="GO" id="GO:0005886">
    <property type="term" value="C:plasma membrane"/>
    <property type="evidence" value="ECO:0007669"/>
    <property type="project" value="UniProtKB-SubCell"/>
</dbReference>